<name>A0A117MNQ5_9ACTN</name>
<dbReference type="InterPro" id="IPR016163">
    <property type="entry name" value="Ald_DH_C"/>
</dbReference>
<evidence type="ECO:0000256" key="2">
    <source>
        <dbReference type="ARBA" id="ARBA00023002"/>
    </source>
</evidence>
<dbReference type="EMBL" id="LLZH01000299">
    <property type="protein sequence ID" value="KUL27384.1"/>
    <property type="molecule type" value="Genomic_DNA"/>
</dbReference>
<dbReference type="InterPro" id="IPR016162">
    <property type="entry name" value="Ald_DH_N"/>
</dbReference>
<sequence>MSTIEHWIGGRFTGGASTRRAPVYQPATGRKQHEVLLGEPDDVDAAVTVATHAFASWREESLSRRTRILFAFRELVNAHAADLAAIVSDEHGKVLSDAAGEVRRGLEVIEYACGIPTLLAGSFSDQASAGVDVFSFREPLGVCAGITPFNFPAMVPMWMHPIAIACGNTFILKPSERDPSASNLVAGLWREAGLPDGVLNVVHGDRVTVEAILRHPGIAAVSFVGSTLIARHIHREASVSGKRVQALGGAKNHAVVLPDADLEFAADHLAASAFGSAGQRCMAVSAAVAVGSAADELVRLVSERAGEVVVGPGTDPASEMGPVITAVAKERIENLIAAGEQQGASVTADGRGLKIPGYEDGFFVGPTVLDRVEDRMDVYREEVFGPVLSVLRASSVDEAIQLINNNPYGNGTALFTDSGAAARRFQRGVQVGMIGINVPIPVPMAYHSFGGWKDSLFGQSHIYGPDGVAFYTRGKVVTQRWPLEDSASEASLHFPTAR</sequence>
<dbReference type="Gene3D" id="3.40.605.10">
    <property type="entry name" value="Aldehyde Dehydrogenase, Chain A, domain 1"/>
    <property type="match status" value="1"/>
</dbReference>
<gene>
    <name evidence="5" type="ORF">ADL15_35460</name>
</gene>
<dbReference type="Pfam" id="PF00171">
    <property type="entry name" value="Aldedh"/>
    <property type="match status" value="1"/>
</dbReference>
<dbReference type="FunFam" id="3.40.605.10:FF:000003">
    <property type="entry name" value="Methylmalonate-semialdehyde dehydrogenase [acylating]"/>
    <property type="match status" value="1"/>
</dbReference>
<organism evidence="5 6">
    <name type="scientific">Actinoplanes awajinensis subsp. mycoplanecinus</name>
    <dbReference type="NCBI Taxonomy" id="135947"/>
    <lineage>
        <taxon>Bacteria</taxon>
        <taxon>Bacillati</taxon>
        <taxon>Actinomycetota</taxon>
        <taxon>Actinomycetes</taxon>
        <taxon>Micromonosporales</taxon>
        <taxon>Micromonosporaceae</taxon>
        <taxon>Actinoplanes</taxon>
    </lineage>
</organism>
<dbReference type="Proteomes" id="UP000053244">
    <property type="component" value="Unassembled WGS sequence"/>
</dbReference>
<protein>
    <recommendedName>
        <fullName evidence="1">methylmalonate-semialdehyde dehydrogenase (CoA acylating)</fullName>
        <ecNumber evidence="1">1.2.1.27</ecNumber>
    </recommendedName>
</protein>
<dbReference type="OrthoDB" id="3955596at2"/>
<evidence type="ECO:0000259" key="4">
    <source>
        <dbReference type="Pfam" id="PF00171"/>
    </source>
</evidence>
<dbReference type="Gene3D" id="3.40.309.10">
    <property type="entry name" value="Aldehyde Dehydrogenase, Chain A, domain 2"/>
    <property type="match status" value="1"/>
</dbReference>
<feature type="domain" description="Aldehyde dehydrogenase" evidence="4">
    <location>
        <begin position="16"/>
        <end position="477"/>
    </location>
</feature>
<dbReference type="GO" id="GO:0006574">
    <property type="term" value="P:L-valine catabolic process"/>
    <property type="evidence" value="ECO:0007669"/>
    <property type="project" value="TreeGrafter"/>
</dbReference>
<comment type="caution">
    <text evidence="5">The sequence shown here is derived from an EMBL/GenBank/DDBJ whole genome shotgun (WGS) entry which is preliminary data.</text>
</comment>
<dbReference type="NCBIfam" id="TIGR01722">
    <property type="entry name" value="MMSDH"/>
    <property type="match status" value="1"/>
</dbReference>
<evidence type="ECO:0000256" key="1">
    <source>
        <dbReference type="ARBA" id="ARBA00013048"/>
    </source>
</evidence>
<evidence type="ECO:0000313" key="5">
    <source>
        <dbReference type="EMBL" id="KUL27384.1"/>
    </source>
</evidence>
<dbReference type="InterPro" id="IPR016161">
    <property type="entry name" value="Ald_DH/histidinol_DH"/>
</dbReference>
<evidence type="ECO:0000313" key="6">
    <source>
        <dbReference type="Proteomes" id="UP000053244"/>
    </source>
</evidence>
<keyword evidence="2" id="KW-0560">Oxidoreductase</keyword>
<dbReference type="GO" id="GO:0006210">
    <property type="term" value="P:thymine catabolic process"/>
    <property type="evidence" value="ECO:0007669"/>
    <property type="project" value="TreeGrafter"/>
</dbReference>
<dbReference type="PANTHER" id="PTHR43866">
    <property type="entry name" value="MALONATE-SEMIALDEHYDE DEHYDROGENASE"/>
    <property type="match status" value="1"/>
</dbReference>
<reference evidence="5 6" key="1">
    <citation type="submission" date="2015-10" db="EMBL/GenBank/DDBJ databases">
        <authorList>
            <person name="Gilbert D.G."/>
        </authorList>
    </citation>
    <scope>NUCLEOTIDE SEQUENCE [LARGE SCALE GENOMIC DNA]</scope>
    <source>
        <strain evidence="5 6">NRRL B-16712</strain>
    </source>
</reference>
<dbReference type="InterPro" id="IPR015590">
    <property type="entry name" value="Aldehyde_DH_dom"/>
</dbReference>
<proteinExistence type="predicted"/>
<accession>A0A117MNQ5</accession>
<dbReference type="PANTHER" id="PTHR43866:SF4">
    <property type="entry name" value="MALONATE-SEMIALDEHYDE DEHYDROGENASE"/>
    <property type="match status" value="1"/>
</dbReference>
<evidence type="ECO:0000256" key="3">
    <source>
        <dbReference type="ARBA" id="ARBA00023027"/>
    </source>
</evidence>
<keyword evidence="3" id="KW-0520">NAD</keyword>
<dbReference type="InterPro" id="IPR016160">
    <property type="entry name" value="Ald_DH_CS_CYS"/>
</dbReference>
<dbReference type="InterPro" id="IPR010061">
    <property type="entry name" value="MeMal-semiAld_DH"/>
</dbReference>
<dbReference type="FunFam" id="3.40.309.10:FF:000002">
    <property type="entry name" value="Methylmalonate-semialdehyde dehydrogenase (Acylating)"/>
    <property type="match status" value="1"/>
</dbReference>
<dbReference type="PROSITE" id="PS00070">
    <property type="entry name" value="ALDEHYDE_DEHYDR_CYS"/>
    <property type="match status" value="1"/>
</dbReference>
<dbReference type="EC" id="1.2.1.27" evidence="1"/>
<dbReference type="AlphaFoldDB" id="A0A117MNQ5"/>
<keyword evidence="6" id="KW-1185">Reference proteome</keyword>
<dbReference type="GO" id="GO:0004491">
    <property type="term" value="F:methylmalonate-semialdehyde dehydrogenase (acylating, NAD) activity"/>
    <property type="evidence" value="ECO:0007669"/>
    <property type="project" value="UniProtKB-EC"/>
</dbReference>
<dbReference type="SUPFAM" id="SSF53720">
    <property type="entry name" value="ALDH-like"/>
    <property type="match status" value="1"/>
</dbReference>
<dbReference type="RefSeq" id="WP_067700502.1">
    <property type="nucleotide sequence ID" value="NZ_LLZH01000299.1"/>
</dbReference>
<dbReference type="CDD" id="cd07085">
    <property type="entry name" value="ALDH_F6_MMSDH"/>
    <property type="match status" value="1"/>
</dbReference>